<dbReference type="InterPro" id="IPR027266">
    <property type="entry name" value="TrmE/GcvT-like"/>
</dbReference>
<dbReference type="PANTHER" id="PTHR43757">
    <property type="entry name" value="AMINOMETHYLTRANSFERASE"/>
    <property type="match status" value="1"/>
</dbReference>
<dbReference type="Gene3D" id="3.30.70.1400">
    <property type="entry name" value="Aminomethyltransferase beta-barrel domains"/>
    <property type="match status" value="2"/>
</dbReference>
<dbReference type="InterPro" id="IPR006076">
    <property type="entry name" value="FAD-dep_OxRdtase"/>
</dbReference>
<dbReference type="Proteomes" id="UP001176961">
    <property type="component" value="Unassembled WGS sequence"/>
</dbReference>
<gene>
    <name evidence="7" type="ORF">CYNAS_LOCUS4652</name>
</gene>
<feature type="domain" description="GCVT N-terminal" evidence="4">
    <location>
        <begin position="1269"/>
        <end position="1537"/>
    </location>
</feature>
<dbReference type="Gene3D" id="3.50.50.60">
    <property type="entry name" value="FAD/NAD(P)-binding domain"/>
    <property type="match status" value="2"/>
</dbReference>
<accession>A0AA36DVC4</accession>
<evidence type="ECO:0000259" key="3">
    <source>
        <dbReference type="Pfam" id="PF01266"/>
    </source>
</evidence>
<evidence type="ECO:0000313" key="7">
    <source>
        <dbReference type="EMBL" id="CAJ0592669.1"/>
    </source>
</evidence>
<dbReference type="Gene3D" id="2.40.30.110">
    <property type="entry name" value="Aminomethyltransferase beta-barrel domains"/>
    <property type="match status" value="2"/>
</dbReference>
<keyword evidence="2" id="KW-0472">Membrane</keyword>
<dbReference type="Pfam" id="PF08669">
    <property type="entry name" value="GCV_T_C"/>
    <property type="match status" value="2"/>
</dbReference>
<protein>
    <recommendedName>
        <fullName evidence="9">FAD dependent oxidoreductase</fullName>
    </recommendedName>
</protein>
<dbReference type="Pfam" id="PF01266">
    <property type="entry name" value="DAO"/>
    <property type="match status" value="2"/>
</dbReference>
<feature type="domain" description="Aminomethyltransferase C-terminal" evidence="5">
    <location>
        <begin position="1576"/>
        <end position="1631"/>
    </location>
</feature>
<feature type="transmembrane region" description="Helical" evidence="2">
    <location>
        <begin position="27"/>
        <end position="45"/>
    </location>
</feature>
<comment type="similarity">
    <text evidence="1">Belongs to the GcvT family.</text>
</comment>
<dbReference type="EMBL" id="CATQJL010000112">
    <property type="protein sequence ID" value="CAJ0592669.1"/>
    <property type="molecule type" value="Genomic_DNA"/>
</dbReference>
<dbReference type="InterPro" id="IPR013977">
    <property type="entry name" value="GcvT_C"/>
</dbReference>
<comment type="caution">
    <text evidence="7">The sequence shown here is derived from an EMBL/GenBank/DDBJ whole genome shotgun (WGS) entry which is preliminary data.</text>
</comment>
<evidence type="ECO:0000259" key="4">
    <source>
        <dbReference type="Pfam" id="PF01571"/>
    </source>
</evidence>
<evidence type="ECO:0000313" key="8">
    <source>
        <dbReference type="Proteomes" id="UP001176961"/>
    </source>
</evidence>
<feature type="domain" description="FAD dependent oxidoreductase central" evidence="6">
    <location>
        <begin position="393"/>
        <end position="442"/>
    </location>
</feature>
<dbReference type="PANTHER" id="PTHR43757:SF2">
    <property type="entry name" value="AMINOMETHYLTRANSFERASE, MITOCHONDRIAL"/>
    <property type="match status" value="1"/>
</dbReference>
<evidence type="ECO:0000259" key="6">
    <source>
        <dbReference type="Pfam" id="PF16350"/>
    </source>
</evidence>
<feature type="domain" description="FAD dependent oxidoreductase" evidence="3">
    <location>
        <begin position="851"/>
        <end position="1210"/>
    </location>
</feature>
<dbReference type="Gene3D" id="3.30.9.10">
    <property type="entry name" value="D-Amino Acid Oxidase, subunit A, domain 2"/>
    <property type="match status" value="2"/>
</dbReference>
<reference evidence="7" key="1">
    <citation type="submission" date="2023-07" db="EMBL/GenBank/DDBJ databases">
        <authorList>
            <consortium name="CYATHOMIX"/>
        </authorList>
    </citation>
    <scope>NUCLEOTIDE SEQUENCE</scope>
    <source>
        <strain evidence="7">N/A</strain>
    </source>
</reference>
<dbReference type="Pfam" id="PF01571">
    <property type="entry name" value="GCV_T"/>
    <property type="match status" value="2"/>
</dbReference>
<dbReference type="InterPro" id="IPR006222">
    <property type="entry name" value="GCVT_N"/>
</dbReference>
<dbReference type="InterPro" id="IPR032503">
    <property type="entry name" value="FAO_M"/>
</dbReference>
<feature type="domain" description="GCVT N-terminal" evidence="4">
    <location>
        <begin position="448"/>
        <end position="717"/>
    </location>
</feature>
<feature type="domain" description="FAD dependent oxidoreductase" evidence="3">
    <location>
        <begin position="30"/>
        <end position="390"/>
    </location>
</feature>
<proteinExistence type="inferred from homology"/>
<keyword evidence="2" id="KW-0812">Transmembrane</keyword>
<evidence type="ECO:0000256" key="1">
    <source>
        <dbReference type="ARBA" id="ARBA00008609"/>
    </source>
</evidence>
<evidence type="ECO:0000259" key="5">
    <source>
        <dbReference type="Pfam" id="PF08669"/>
    </source>
</evidence>
<dbReference type="Gene3D" id="3.30.1360.120">
    <property type="entry name" value="Probable tRNA modification gtpase trme, domain 1"/>
    <property type="match status" value="2"/>
</dbReference>
<name>A0AA36DVC4_CYLNA</name>
<evidence type="ECO:0008006" key="9">
    <source>
        <dbReference type="Google" id="ProtNLM"/>
    </source>
</evidence>
<evidence type="ECO:0000256" key="2">
    <source>
        <dbReference type="SAM" id="Phobius"/>
    </source>
</evidence>
<dbReference type="InterPro" id="IPR036188">
    <property type="entry name" value="FAD/NAD-bd_sf"/>
</dbReference>
<dbReference type="SUPFAM" id="SSF51905">
    <property type="entry name" value="FAD/NAD(P)-binding domain"/>
    <property type="match status" value="2"/>
</dbReference>
<dbReference type="InterPro" id="IPR028896">
    <property type="entry name" value="GcvT/YgfZ/DmdA"/>
</dbReference>
<sequence>MLSLTRVNALRPSVLTMAIRKQSTQNVFAVIMGGGVAGSSVAYHLTKRNIKDVILLEKEEVAGSSGTSYHSPGLVSASHPAHRYKPILAYSIELYSKLEEETGEQINFERTGTIRLATNPTRFQEFRRYVARDYYKEGDACKTTLLDAEETLKVAPIVDIKQILGSLYTTNDGMISARGLNRALIAGAKRGGAQVVNSEPKNIRYDKGKGLWYVEMTNGTTVATKNLLNAGGIWANDIARLSGHELPMVIAEHQYASITPPDSSIPDVPAIIDHDSTFYIRKSGDGFIFGGFEPMERVVFREDWIRNGVPPEGSRAIKPDFDRVGEAYERACTLVPSLRDAKVDAKAAVFSMTADGYPLVGPFDKNYWVSTGFLDGVSSGGGIGKYIADWMVDGEPPLELFDTDASRYDRWATRKFILEKSKETYSMYYNWSYTNRHAGRPTDRVSGLYGRFKRDKAHFSFRNGWEVAQAFDIEEEGMLSTLSREYQMVTNKCGVIDMSWKGKIEVKGEDAEALLNYAICSPIPSLGKIGSGLMLTRQGRIFSPMKIFHHDNTRSAFILLTEPERESRDIYWLRRAASEKNFKVQVFCVSEYLASLALVGPNSRQLLSELTKSDVSEEGFPQRSTRLMRLGPVAVVCARSSTSTGQLSYEFFHNRADSAKLYEAIISAGAPYGVVNFGQATMNSMRLEHGYKIWGRELTLDTNPFECGLGGLVDFSKGEFIGREAALEQKEKNYDRRLALLTFDPEYNPNIPLEWKNLPFGNEVVHREGQDERIGQITSATYSVRLRRPIAFAWINNDVRSDEKLTVDIGSEERLLSIPNMFSLTRVSALNPTILALATRNQSTCSNAFAVIVGGGVAGSSVAYHLTKRNIKDVILIEKDKPASPAGTTYSSPGFVVAAHPSHRYKPFLAYTVDLYSKLEQETGLSPSFVQNGTIHLASTLSRYEDFKHYVARDYFKEGDVCKTTLLTPEETQQLAPFVDVKQILGALYTTNDGVISAEGLTKALIAGAQKGGLQVINSLPENIRYDKDKACWHIELANGTSVTSRNIVNAGGIWANDIARLTGHELPMVIVEAQFADLEPDGPIPDMPAITDHASTFYLRKNGDKYFFGAFDPFDKVVIREEWLRRGVPPEGARNIEPDFSRISEAYDKACALIPSIANAKVTPKAAAICMTPDGYPLVGPFDKNYWVAAGFMDGVTSGGGLGKYLADWMVDSQPPMELCDTDANRYDRWATREFIMEKCKETYSMFYDWSDSDRPAGRPTDRISGIYGRLKRDKGEFSFRNGWEVPQVFNIGPESMLATLSREHQMVTNKCGVIDMSWKGKIELKGDDAEALLDYALCSKIPALGKIRSGLMLTREGRILGPLHIFHHDSTRSNFLVLTEPERENRDIYWLRRAAAEKKLNVQVNCISEYLASIALVGPNSRQILSELTKSDVSEEGFPQHSVGHIRIGTISIVCVRSSTSTGQLSYELFHDRADSAKLYQEILDVGAPHGIVNFGQATWNIMRLEHGYKVWGRELTLDTNPYECGLEALVDLSKDDFIGKKAAVEQSKMKFDRRLALLTFDPADNPDIQLEWDHIPRGHEVIRRQGQEERIGQITSASYSVRLRKPIAFAWIDSSVQPDEKLTTDITSDLRLVGTIVENLPYAKIH</sequence>
<dbReference type="SUPFAM" id="SSF103025">
    <property type="entry name" value="Folate-binding domain"/>
    <property type="match status" value="2"/>
</dbReference>
<keyword evidence="8" id="KW-1185">Reference proteome</keyword>
<dbReference type="SUPFAM" id="SSF101790">
    <property type="entry name" value="Aminomethyltransferase beta-barrel domain"/>
    <property type="match status" value="2"/>
</dbReference>
<feature type="domain" description="Aminomethyltransferase C-terminal" evidence="5">
    <location>
        <begin position="758"/>
        <end position="812"/>
    </location>
</feature>
<dbReference type="SUPFAM" id="SSF54373">
    <property type="entry name" value="FAD-linked reductases, C-terminal domain"/>
    <property type="match status" value="2"/>
</dbReference>
<dbReference type="GO" id="GO:0005739">
    <property type="term" value="C:mitochondrion"/>
    <property type="evidence" value="ECO:0007669"/>
    <property type="project" value="TreeGrafter"/>
</dbReference>
<dbReference type="InterPro" id="IPR029043">
    <property type="entry name" value="GcvT/YgfZ_C"/>
</dbReference>
<dbReference type="Pfam" id="PF16350">
    <property type="entry name" value="FAO_M"/>
    <property type="match status" value="1"/>
</dbReference>
<organism evidence="7 8">
    <name type="scientific">Cylicocyclus nassatus</name>
    <name type="common">Nematode worm</name>
    <dbReference type="NCBI Taxonomy" id="53992"/>
    <lineage>
        <taxon>Eukaryota</taxon>
        <taxon>Metazoa</taxon>
        <taxon>Ecdysozoa</taxon>
        <taxon>Nematoda</taxon>
        <taxon>Chromadorea</taxon>
        <taxon>Rhabditida</taxon>
        <taxon>Rhabditina</taxon>
        <taxon>Rhabditomorpha</taxon>
        <taxon>Strongyloidea</taxon>
        <taxon>Strongylidae</taxon>
        <taxon>Cylicocyclus</taxon>
    </lineage>
</organism>
<keyword evidence="2" id="KW-1133">Transmembrane helix</keyword>